<comment type="caution">
    <text evidence="2">The sequence shown here is derived from an EMBL/GenBank/DDBJ whole genome shotgun (WGS) entry which is preliminary data.</text>
</comment>
<keyword evidence="3" id="KW-1185">Reference proteome</keyword>
<protein>
    <submittedName>
        <fullName evidence="2">Uncharacterized protein</fullName>
    </submittedName>
</protein>
<organism evidence="2 3">
    <name type="scientific">Dissostichus mawsoni</name>
    <name type="common">Antarctic cod</name>
    <dbReference type="NCBI Taxonomy" id="36200"/>
    <lineage>
        <taxon>Eukaryota</taxon>
        <taxon>Metazoa</taxon>
        <taxon>Chordata</taxon>
        <taxon>Craniata</taxon>
        <taxon>Vertebrata</taxon>
        <taxon>Euteleostomi</taxon>
        <taxon>Actinopterygii</taxon>
        <taxon>Neopterygii</taxon>
        <taxon>Teleostei</taxon>
        <taxon>Neoteleostei</taxon>
        <taxon>Acanthomorphata</taxon>
        <taxon>Eupercaria</taxon>
        <taxon>Perciformes</taxon>
        <taxon>Notothenioidei</taxon>
        <taxon>Nototheniidae</taxon>
        <taxon>Dissostichus</taxon>
    </lineage>
</organism>
<feature type="region of interest" description="Disordered" evidence="1">
    <location>
        <begin position="102"/>
        <end position="129"/>
    </location>
</feature>
<feature type="compositionally biased region" description="Pro residues" evidence="1">
    <location>
        <begin position="107"/>
        <end position="121"/>
    </location>
</feature>
<evidence type="ECO:0000256" key="1">
    <source>
        <dbReference type="SAM" id="MobiDB-lite"/>
    </source>
</evidence>
<evidence type="ECO:0000313" key="2">
    <source>
        <dbReference type="EMBL" id="KAF3847844.1"/>
    </source>
</evidence>
<proteinExistence type="predicted"/>
<accession>A0A7J5YEF5</accession>
<name>A0A7J5YEF5_DISMA</name>
<gene>
    <name evidence="2" type="ORF">F7725_020872</name>
</gene>
<reference evidence="2 3" key="1">
    <citation type="submission" date="2020-03" db="EMBL/GenBank/DDBJ databases">
        <title>Dissostichus mawsoni Genome sequencing and assembly.</title>
        <authorList>
            <person name="Park H."/>
        </authorList>
    </citation>
    <scope>NUCLEOTIDE SEQUENCE [LARGE SCALE GENOMIC DNA]</scope>
    <source>
        <strain evidence="2">DM0001</strain>
        <tissue evidence="2">Muscle</tissue>
    </source>
</reference>
<dbReference type="Proteomes" id="UP000518266">
    <property type="component" value="Unassembled WGS sequence"/>
</dbReference>
<dbReference type="EMBL" id="JAAKFY010000013">
    <property type="protein sequence ID" value="KAF3847844.1"/>
    <property type="molecule type" value="Genomic_DNA"/>
</dbReference>
<sequence length="129" mass="14269">MCSSTYLPMSRNSPTSPWRLMAMRMLRTVMPSQKQATTRALGRWARSRSSSRSKLCSPALLQILPGDNIRFWTWMATELDPGPIKPTMGFFPRMGVAEGSEHFTVLAPPPPPPPSPPPPPLLGIVRGDQ</sequence>
<evidence type="ECO:0000313" key="3">
    <source>
        <dbReference type="Proteomes" id="UP000518266"/>
    </source>
</evidence>
<dbReference type="AlphaFoldDB" id="A0A7J5YEF5"/>